<sequence length="314" mass="33127">MAGRGSTPSRRARPASHRAPTSPPELPDGLVPVSTGTVELRRERHDPGAVTVYLNGVPSSHLDLTDPTRLEFEYMQQMAAVIERLGAAPAPLRVVHLGAAGCTMARYLEVVRPGSHQLAIELDATLASLVRTWFDLPRAPLLRLRTGDARAELAGLPSASADVIIRDVFAGAVTPAHVTTREFTADAARVLRPGGVYLANCADRPPLDHAKAEVATLLAEFADVAAIAEPGQLRGRRYGNLVLAGSDRPGLLGSADLARAIRSLPAPTRLLHGAELTAFAGRAKPLVDADVVGPDATEAPPARVRPQPNSESAI</sequence>
<dbReference type="PANTHER" id="PTHR43317:SF1">
    <property type="entry name" value="THERMOSPERMINE SYNTHASE ACAULIS5"/>
    <property type="match status" value="1"/>
</dbReference>
<evidence type="ECO:0000313" key="4">
    <source>
        <dbReference type="Proteomes" id="UP000663937"/>
    </source>
</evidence>
<proteinExistence type="predicted"/>
<dbReference type="AlphaFoldDB" id="A0A8A4ZHA5"/>
<gene>
    <name evidence="3" type="ORF">J4E96_06685</name>
</gene>
<feature type="region of interest" description="Disordered" evidence="2">
    <location>
        <begin position="1"/>
        <end position="32"/>
    </location>
</feature>
<accession>A0A8A4ZHA5</accession>
<dbReference type="GO" id="GO:0006596">
    <property type="term" value="P:polyamine biosynthetic process"/>
    <property type="evidence" value="ECO:0007669"/>
    <property type="project" value="UniProtKB-KW"/>
</dbReference>
<evidence type="ECO:0000256" key="2">
    <source>
        <dbReference type="SAM" id="MobiDB-lite"/>
    </source>
</evidence>
<dbReference type="NCBIfam" id="NF037959">
    <property type="entry name" value="MFS_SpdSyn"/>
    <property type="match status" value="1"/>
</dbReference>
<dbReference type="CDD" id="cd02440">
    <property type="entry name" value="AdoMet_MTases"/>
    <property type="match status" value="1"/>
</dbReference>
<protein>
    <submittedName>
        <fullName evidence="3">Fused MFS/spermidine synthase</fullName>
    </submittedName>
</protein>
<feature type="region of interest" description="Disordered" evidence="2">
    <location>
        <begin position="292"/>
        <end position="314"/>
    </location>
</feature>
<dbReference type="EMBL" id="CP071868">
    <property type="protein sequence ID" value="QTE30645.1"/>
    <property type="molecule type" value="Genomic_DNA"/>
</dbReference>
<dbReference type="SUPFAM" id="SSF53335">
    <property type="entry name" value="S-adenosyl-L-methionine-dependent methyltransferases"/>
    <property type="match status" value="1"/>
</dbReference>
<dbReference type="KEGG" id="psic:J4E96_06685"/>
<reference evidence="3" key="1">
    <citation type="submission" date="2021-03" db="EMBL/GenBank/DDBJ databases">
        <title>Pengzhenrongella sicca gen. nov., sp. nov., a new member of suborder Micrococcineae isolated from High-Arctic tundra soil.</title>
        <authorList>
            <person name="Peng F."/>
        </authorList>
    </citation>
    <scope>NUCLEOTIDE SEQUENCE</scope>
    <source>
        <strain evidence="3">LRZ-2</strain>
    </source>
</reference>
<name>A0A8A4ZHA5_9MICO</name>
<dbReference type="InterPro" id="IPR029063">
    <property type="entry name" value="SAM-dependent_MTases_sf"/>
</dbReference>
<organism evidence="3 4">
    <name type="scientific">Pengzhenrongella sicca</name>
    <dbReference type="NCBI Taxonomy" id="2819238"/>
    <lineage>
        <taxon>Bacteria</taxon>
        <taxon>Bacillati</taxon>
        <taxon>Actinomycetota</taxon>
        <taxon>Actinomycetes</taxon>
        <taxon>Micrococcales</taxon>
        <taxon>Pengzhenrongella</taxon>
    </lineage>
</organism>
<keyword evidence="1" id="KW-0620">Polyamine biosynthesis</keyword>
<evidence type="ECO:0000256" key="1">
    <source>
        <dbReference type="ARBA" id="ARBA00023115"/>
    </source>
</evidence>
<dbReference type="PANTHER" id="PTHR43317">
    <property type="entry name" value="THERMOSPERMINE SYNTHASE ACAULIS5"/>
    <property type="match status" value="1"/>
</dbReference>
<evidence type="ECO:0000313" key="3">
    <source>
        <dbReference type="EMBL" id="QTE30645.1"/>
    </source>
</evidence>
<dbReference type="Gene3D" id="3.40.50.150">
    <property type="entry name" value="Vaccinia Virus protein VP39"/>
    <property type="match status" value="1"/>
</dbReference>
<keyword evidence="4" id="KW-1185">Reference proteome</keyword>
<dbReference type="Proteomes" id="UP000663937">
    <property type="component" value="Chromosome"/>
</dbReference>